<keyword evidence="2 6" id="KW-0699">rRNA-binding</keyword>
<dbReference type="GO" id="GO:0070180">
    <property type="term" value="F:large ribosomal subunit rRNA binding"/>
    <property type="evidence" value="ECO:0007669"/>
    <property type="project" value="UniProtKB-UniRule"/>
</dbReference>
<dbReference type="PANTHER" id="PTHR11661">
    <property type="entry name" value="60S RIBOSOMAL PROTEIN L12"/>
    <property type="match status" value="1"/>
</dbReference>
<organism evidence="10 11">
    <name type="scientific">Candidatus Nanoclepta minutus</name>
    <dbReference type="NCBI Taxonomy" id="1940235"/>
    <lineage>
        <taxon>Archaea</taxon>
        <taxon>Nanobdellota</taxon>
        <taxon>Candidatus Nanoclepta</taxon>
    </lineage>
</organism>
<evidence type="ECO:0000256" key="4">
    <source>
        <dbReference type="ARBA" id="ARBA00022980"/>
    </source>
</evidence>
<dbReference type="InterPro" id="IPR036769">
    <property type="entry name" value="Ribosomal_uL11_C_sf"/>
</dbReference>
<evidence type="ECO:0000256" key="7">
    <source>
        <dbReference type="RuleBase" id="RU003978"/>
    </source>
</evidence>
<comment type="function">
    <text evidence="6">Forms part of the ribosomal stalk which helps the ribosome interact with GTP-bound translation factors.</text>
</comment>
<evidence type="ECO:0000256" key="5">
    <source>
        <dbReference type="ARBA" id="ARBA00023274"/>
    </source>
</evidence>
<keyword evidence="5 6" id="KW-0687">Ribonucleoprotein</keyword>
<dbReference type="GO" id="GO:0003735">
    <property type="term" value="F:structural constituent of ribosome"/>
    <property type="evidence" value="ECO:0007669"/>
    <property type="project" value="InterPro"/>
</dbReference>
<evidence type="ECO:0000256" key="1">
    <source>
        <dbReference type="ARBA" id="ARBA00010537"/>
    </source>
</evidence>
<dbReference type="PROSITE" id="PS00359">
    <property type="entry name" value="RIBOSOMAL_L11"/>
    <property type="match status" value="1"/>
</dbReference>
<accession>A0A397WNG8</accession>
<dbReference type="PANTHER" id="PTHR11661:SF1">
    <property type="entry name" value="LARGE RIBOSOMAL SUBUNIT PROTEIN UL11M"/>
    <property type="match status" value="1"/>
</dbReference>
<dbReference type="GO" id="GO:0015934">
    <property type="term" value="C:large ribosomal subunit"/>
    <property type="evidence" value="ECO:0007669"/>
    <property type="project" value="TreeGrafter"/>
</dbReference>
<evidence type="ECO:0000259" key="8">
    <source>
        <dbReference type="Pfam" id="PF00298"/>
    </source>
</evidence>
<dbReference type="AlphaFoldDB" id="A0A397WNG8"/>
<keyword evidence="3 6" id="KW-0694">RNA-binding</keyword>
<dbReference type="InterPro" id="IPR020783">
    <property type="entry name" value="Ribosomal_uL11_C"/>
</dbReference>
<dbReference type="SUPFAM" id="SSF54747">
    <property type="entry name" value="Ribosomal L11/L12e N-terminal domain"/>
    <property type="match status" value="1"/>
</dbReference>
<feature type="domain" description="Large ribosomal subunit protein uL11 N-terminal" evidence="9">
    <location>
        <begin position="7"/>
        <end position="64"/>
    </location>
</feature>
<reference evidence="10 11" key="1">
    <citation type="journal article" date="2018" name="Syst. Appl. Microbiol.">
        <title>A new symbiotic nanoarchaeote (Candidatus Nanoclepta minutus) and its host (Zestosphaera tikiterensis gen. nov., sp. nov.) from a New Zealand hot spring.</title>
        <authorList>
            <person name="St John E."/>
            <person name="Liu Y."/>
            <person name="Podar M."/>
            <person name="Stott M.B."/>
            <person name="Meneghin J."/>
            <person name="Chen Z."/>
            <person name="Lagutin K."/>
            <person name="Mitchell K."/>
            <person name="Reysenbach A.L."/>
        </authorList>
    </citation>
    <scope>NUCLEOTIDE SEQUENCE [LARGE SCALE GENOMIC DNA]</scope>
    <source>
        <strain evidence="10">NZ3</strain>
    </source>
</reference>
<dbReference type="Pfam" id="PF03946">
    <property type="entry name" value="Ribosomal_L11_N"/>
    <property type="match status" value="1"/>
</dbReference>
<protein>
    <recommendedName>
        <fullName evidence="6">Large ribosomal subunit protein uL11</fullName>
    </recommendedName>
</protein>
<dbReference type="InterPro" id="IPR036796">
    <property type="entry name" value="Ribosomal_uL11_N_sf"/>
</dbReference>
<evidence type="ECO:0000256" key="3">
    <source>
        <dbReference type="ARBA" id="ARBA00022884"/>
    </source>
</evidence>
<dbReference type="GO" id="GO:0006412">
    <property type="term" value="P:translation"/>
    <property type="evidence" value="ECO:0007669"/>
    <property type="project" value="UniProtKB-UniRule"/>
</dbReference>
<dbReference type="InterPro" id="IPR020784">
    <property type="entry name" value="Ribosomal_uL11_N"/>
</dbReference>
<dbReference type="HAMAP" id="MF_00736">
    <property type="entry name" value="Ribosomal_uL11"/>
    <property type="match status" value="1"/>
</dbReference>
<dbReference type="InterPro" id="IPR000911">
    <property type="entry name" value="Ribosomal_uL11"/>
</dbReference>
<comment type="caution">
    <text evidence="10">The sequence shown here is derived from an EMBL/GenBank/DDBJ whole genome shotgun (WGS) entry which is preliminary data.</text>
</comment>
<keyword evidence="4 6" id="KW-0689">Ribosomal protein</keyword>
<evidence type="ECO:0000259" key="9">
    <source>
        <dbReference type="Pfam" id="PF03946"/>
    </source>
</evidence>
<dbReference type="NCBIfam" id="NF002232">
    <property type="entry name" value="PRK01143.1"/>
    <property type="match status" value="1"/>
</dbReference>
<sequence>MGKKETIELLVEGGNAKPGPTIAPKLSQLKLNVGEVIKEINEKTKQFSGMQVPVKLIVDLETKEYEIEIGLPPVTSLVKKELNIETAAHNPGKETVGDLPIEKVIEIARLKMKDMNTKDLKSSVKMVLGTLVSMGVTVNGKNPKEVIKEVNEGKYDELIK</sequence>
<evidence type="ECO:0000256" key="2">
    <source>
        <dbReference type="ARBA" id="ARBA00022730"/>
    </source>
</evidence>
<evidence type="ECO:0000256" key="6">
    <source>
        <dbReference type="HAMAP-Rule" id="MF_00736"/>
    </source>
</evidence>
<dbReference type="Proteomes" id="UP000266622">
    <property type="component" value="Unassembled WGS sequence"/>
</dbReference>
<dbReference type="Gene3D" id="1.10.10.250">
    <property type="entry name" value="Ribosomal protein L11, C-terminal domain"/>
    <property type="match status" value="1"/>
</dbReference>
<evidence type="ECO:0000313" key="11">
    <source>
        <dbReference type="Proteomes" id="UP000266622"/>
    </source>
</evidence>
<dbReference type="SUPFAM" id="SSF46906">
    <property type="entry name" value="Ribosomal protein L11, C-terminal domain"/>
    <property type="match status" value="1"/>
</dbReference>
<evidence type="ECO:0000313" key="10">
    <source>
        <dbReference type="EMBL" id="RIB35624.1"/>
    </source>
</evidence>
<dbReference type="InterPro" id="IPR020785">
    <property type="entry name" value="Ribosomal_uL11_CS"/>
</dbReference>
<comment type="similarity">
    <text evidence="1 6 7">Belongs to the universal ribosomal protein uL11 family.</text>
</comment>
<dbReference type="EMBL" id="MWMI01000001">
    <property type="protein sequence ID" value="RIB35624.1"/>
    <property type="molecule type" value="Genomic_DNA"/>
</dbReference>
<feature type="domain" description="Large ribosomal subunit protein uL11 C-terminal" evidence="8">
    <location>
        <begin position="72"/>
        <end position="138"/>
    </location>
</feature>
<comment type="subunit">
    <text evidence="6">Part of the ribosomal stalk of the 50S ribosomal subunit. Interacts with L10 and the large rRNA to form the base of the stalk. L10 forms an elongated spine to which L12 dimers bind in a sequential fashion forming a multimeric L10(L12)X complex.</text>
</comment>
<dbReference type="CDD" id="cd00349">
    <property type="entry name" value="Ribosomal_L11"/>
    <property type="match status" value="1"/>
</dbReference>
<dbReference type="Pfam" id="PF00298">
    <property type="entry name" value="Ribosomal_L11"/>
    <property type="match status" value="1"/>
</dbReference>
<gene>
    <name evidence="6" type="primary">rpl11</name>
    <name evidence="10" type="ORF">BXU00_00795</name>
</gene>
<dbReference type="Gene3D" id="3.30.1550.10">
    <property type="entry name" value="Ribosomal protein L11/L12, N-terminal domain"/>
    <property type="match status" value="1"/>
</dbReference>
<name>A0A397WNG8_9ARCH</name>
<dbReference type="SMART" id="SM00649">
    <property type="entry name" value="RL11"/>
    <property type="match status" value="1"/>
</dbReference>
<proteinExistence type="inferred from homology"/>